<evidence type="ECO:0000313" key="7">
    <source>
        <dbReference type="Proteomes" id="UP000300879"/>
    </source>
</evidence>
<organism evidence="6 7">
    <name type="scientific">Paenibacillus algicola</name>
    <dbReference type="NCBI Taxonomy" id="2565926"/>
    <lineage>
        <taxon>Bacteria</taxon>
        <taxon>Bacillati</taxon>
        <taxon>Bacillota</taxon>
        <taxon>Bacilli</taxon>
        <taxon>Bacillales</taxon>
        <taxon>Paenibacillaceae</taxon>
        <taxon>Paenibacillus</taxon>
    </lineage>
</organism>
<dbReference type="Proteomes" id="UP000300879">
    <property type="component" value="Chromosome"/>
</dbReference>
<dbReference type="InterPro" id="IPR035472">
    <property type="entry name" value="RpiR-like_SIS"/>
</dbReference>
<accession>A0A4P8XHC6</accession>
<proteinExistence type="predicted"/>
<dbReference type="GO" id="GO:1901135">
    <property type="term" value="P:carbohydrate derivative metabolic process"/>
    <property type="evidence" value="ECO:0007669"/>
    <property type="project" value="InterPro"/>
</dbReference>
<evidence type="ECO:0000313" key="6">
    <source>
        <dbReference type="EMBL" id="QCT01916.1"/>
    </source>
</evidence>
<sequence length="292" mass="31887">MAPVLHIIAVEKNALPRQERRLADFILENPGSIVHLGIKDLAEQCEVSPATITRFCKHFDCKGYPDFKVKLASEMAHAEITSRSGQTKYQDIVAGNPLAGIVQAMESNHLKSIQDTTSLLDLGQLERAVDALCKAKRIDLYGIATSSIVAQDFYQKLVRIGKSCTAFADSHMQITSASNLGPEDVAIAISYSGETPETIDALSCAKKAGAFTISVTSYRSSALAALSDIALYSSSLEEGMRRGDMASRIAQLHIIDILFMGMASRDFSTYVPRLEQSYLNVQNYRKSRGGLE</sequence>
<dbReference type="SUPFAM" id="SSF53697">
    <property type="entry name" value="SIS domain"/>
    <property type="match status" value="1"/>
</dbReference>
<evidence type="ECO:0000256" key="2">
    <source>
        <dbReference type="ARBA" id="ARBA00023125"/>
    </source>
</evidence>
<dbReference type="AlphaFoldDB" id="A0A4P8XHC6"/>
<evidence type="ECO:0000259" key="4">
    <source>
        <dbReference type="PROSITE" id="PS51071"/>
    </source>
</evidence>
<feature type="domain" description="SIS" evidence="5">
    <location>
        <begin position="128"/>
        <end position="268"/>
    </location>
</feature>
<dbReference type="PANTHER" id="PTHR30514:SF1">
    <property type="entry name" value="HTH-TYPE TRANSCRIPTIONAL REGULATOR HEXR-RELATED"/>
    <property type="match status" value="1"/>
</dbReference>
<name>A0A4P8XHC6_9BACL</name>
<gene>
    <name evidence="6" type="ORF">E6C60_1198</name>
</gene>
<dbReference type="Pfam" id="PF01380">
    <property type="entry name" value="SIS"/>
    <property type="match status" value="1"/>
</dbReference>
<dbReference type="SUPFAM" id="SSF46689">
    <property type="entry name" value="Homeodomain-like"/>
    <property type="match status" value="1"/>
</dbReference>
<protein>
    <submittedName>
        <fullName evidence="6">RpiR family transcriptional regulator</fullName>
    </submittedName>
</protein>
<dbReference type="InterPro" id="IPR047640">
    <property type="entry name" value="RpiR-like"/>
</dbReference>
<dbReference type="GO" id="GO:0097367">
    <property type="term" value="F:carbohydrate derivative binding"/>
    <property type="evidence" value="ECO:0007669"/>
    <property type="project" value="InterPro"/>
</dbReference>
<keyword evidence="3" id="KW-0804">Transcription</keyword>
<dbReference type="InterPro" id="IPR046348">
    <property type="entry name" value="SIS_dom_sf"/>
</dbReference>
<dbReference type="OrthoDB" id="370421at2"/>
<evidence type="ECO:0000259" key="5">
    <source>
        <dbReference type="PROSITE" id="PS51464"/>
    </source>
</evidence>
<evidence type="ECO:0000256" key="3">
    <source>
        <dbReference type="ARBA" id="ARBA00023163"/>
    </source>
</evidence>
<dbReference type="InterPro" id="IPR009057">
    <property type="entry name" value="Homeodomain-like_sf"/>
</dbReference>
<keyword evidence="1" id="KW-0805">Transcription regulation</keyword>
<dbReference type="PANTHER" id="PTHR30514">
    <property type="entry name" value="GLUCOKINASE"/>
    <property type="match status" value="1"/>
</dbReference>
<dbReference type="GO" id="GO:0003677">
    <property type="term" value="F:DNA binding"/>
    <property type="evidence" value="ECO:0007669"/>
    <property type="project" value="UniProtKB-KW"/>
</dbReference>
<dbReference type="Gene3D" id="1.10.10.10">
    <property type="entry name" value="Winged helix-like DNA-binding domain superfamily/Winged helix DNA-binding domain"/>
    <property type="match status" value="1"/>
</dbReference>
<feature type="domain" description="HTH rpiR-type" evidence="4">
    <location>
        <begin position="2"/>
        <end position="78"/>
    </location>
</feature>
<dbReference type="GO" id="GO:0003700">
    <property type="term" value="F:DNA-binding transcription factor activity"/>
    <property type="evidence" value="ECO:0007669"/>
    <property type="project" value="InterPro"/>
</dbReference>
<dbReference type="Gene3D" id="3.40.50.10490">
    <property type="entry name" value="Glucose-6-phosphate isomerase like protein, domain 1"/>
    <property type="match status" value="1"/>
</dbReference>
<keyword evidence="7" id="KW-1185">Reference proteome</keyword>
<dbReference type="PROSITE" id="PS51071">
    <property type="entry name" value="HTH_RPIR"/>
    <property type="match status" value="1"/>
</dbReference>
<reference evidence="6 7" key="1">
    <citation type="submission" date="2019-05" db="EMBL/GenBank/DDBJ databases">
        <authorList>
            <person name="Chen C."/>
        </authorList>
    </citation>
    <scope>NUCLEOTIDE SEQUENCE [LARGE SCALE GENOMIC DNA]</scope>
    <source>
        <strain evidence="6 7">HB172198</strain>
    </source>
</reference>
<dbReference type="InterPro" id="IPR001347">
    <property type="entry name" value="SIS_dom"/>
</dbReference>
<dbReference type="EMBL" id="CP040396">
    <property type="protein sequence ID" value="QCT01916.1"/>
    <property type="molecule type" value="Genomic_DNA"/>
</dbReference>
<dbReference type="InterPro" id="IPR000281">
    <property type="entry name" value="HTH_RpiR"/>
</dbReference>
<dbReference type="CDD" id="cd05013">
    <property type="entry name" value="SIS_RpiR"/>
    <property type="match status" value="1"/>
</dbReference>
<dbReference type="KEGG" id="palo:E6C60_1198"/>
<dbReference type="PROSITE" id="PS51464">
    <property type="entry name" value="SIS"/>
    <property type="match status" value="1"/>
</dbReference>
<dbReference type="Pfam" id="PF01418">
    <property type="entry name" value="HTH_6"/>
    <property type="match status" value="1"/>
</dbReference>
<dbReference type="RefSeq" id="WP_138225011.1">
    <property type="nucleotide sequence ID" value="NZ_CP040396.1"/>
</dbReference>
<keyword evidence="2" id="KW-0238">DNA-binding</keyword>
<dbReference type="InterPro" id="IPR036388">
    <property type="entry name" value="WH-like_DNA-bd_sf"/>
</dbReference>
<evidence type="ECO:0000256" key="1">
    <source>
        <dbReference type="ARBA" id="ARBA00023015"/>
    </source>
</evidence>